<reference evidence="5 6" key="1">
    <citation type="submission" date="2018-05" db="EMBL/GenBank/DDBJ databases">
        <title>Genome sequencing and assembly of the regulated plant pathogen Lachnellula willkommii and related sister species for the development of diagnostic species identification markers.</title>
        <authorList>
            <person name="Giroux E."/>
            <person name="Bilodeau G."/>
        </authorList>
    </citation>
    <scope>NUCLEOTIDE SEQUENCE [LARGE SCALE GENOMIC DNA]</scope>
    <source>
        <strain evidence="5 6">CBS 185.66</strain>
    </source>
</reference>
<dbReference type="FunFam" id="1.10.10.10:FF:000070">
    <property type="entry name" value="26S proteasome non-ATPase regulatory subunit 12"/>
    <property type="match status" value="1"/>
</dbReference>
<protein>
    <submittedName>
        <fullName evidence="5">26S proteasome non-ATPase regulatory subunit</fullName>
    </submittedName>
</protein>
<dbReference type="Pfam" id="PF18098">
    <property type="entry name" value="RPN5_C"/>
    <property type="match status" value="1"/>
</dbReference>
<comment type="caution">
    <text evidence="5">The sequence shown here is derived from an EMBL/GenBank/DDBJ whole genome shotgun (WGS) entry which is preliminary data.</text>
</comment>
<accession>A0A8H8R3Q0</accession>
<dbReference type="AlphaFoldDB" id="A0A8H8R3Q0"/>
<keyword evidence="2 5" id="KW-0647">Proteasome</keyword>
<proteinExistence type="inferred from homology"/>
<comment type="similarity">
    <text evidence="1">Belongs to the proteasome subunit p55 family.</text>
</comment>
<evidence type="ECO:0000313" key="5">
    <source>
        <dbReference type="EMBL" id="TVY27943.1"/>
    </source>
</evidence>
<dbReference type="Gene3D" id="1.10.10.10">
    <property type="entry name" value="Winged helix-like DNA-binding domain superfamily/Winged helix DNA-binding domain"/>
    <property type="match status" value="1"/>
</dbReference>
<dbReference type="GO" id="GO:0005737">
    <property type="term" value="C:cytoplasm"/>
    <property type="evidence" value="ECO:0007669"/>
    <property type="project" value="TreeGrafter"/>
</dbReference>
<dbReference type="InterPro" id="IPR054559">
    <property type="entry name" value="PSMD12-CSN4-like_N"/>
</dbReference>
<dbReference type="PROSITE" id="PS50250">
    <property type="entry name" value="PCI"/>
    <property type="match status" value="1"/>
</dbReference>
<dbReference type="InterPro" id="IPR036390">
    <property type="entry name" value="WH_DNA-bd_sf"/>
</dbReference>
<dbReference type="Pfam" id="PF22241">
    <property type="entry name" value="PSMD12-CSN4_N"/>
    <property type="match status" value="2"/>
</dbReference>
<feature type="region of interest" description="Disordered" evidence="3">
    <location>
        <begin position="246"/>
        <end position="276"/>
    </location>
</feature>
<evidence type="ECO:0000259" key="4">
    <source>
        <dbReference type="PROSITE" id="PS50250"/>
    </source>
</evidence>
<name>A0A8H8R3Q0_9HELO</name>
<evidence type="ECO:0000313" key="6">
    <source>
        <dbReference type="Proteomes" id="UP000431533"/>
    </source>
</evidence>
<dbReference type="PANTHER" id="PTHR10855">
    <property type="entry name" value="26S PROTEASOME NON-ATPASE REGULATORY SUBUNIT 12/COP9 SIGNALOSOME COMPLEX SUBUNIT 4"/>
    <property type="match status" value="1"/>
</dbReference>
<evidence type="ECO:0000256" key="1">
    <source>
        <dbReference type="ARBA" id="ARBA00006397"/>
    </source>
</evidence>
<sequence>MLKRLTFQPIPRPSPHFVSTSSLTPRLFLNPYFKISTIIMSDGQIMKPDKDFSKEVDKQLPEAEKLAKTNVQAAIEKLTALEKQTRQASDLASTSRILVAIVTISKESGDWSLLNEQVLLLSKKHGQLKQATTKMVQVVMGFLDETPDLETKLTVIETLRTVTEGKIFVEVERARVTKILSDIKKEQGELKAAADILCELQVETFGSMERREKTEFILAQVALCIENDDWTQAGILSRKISTKYLSRKPKKSPEQLEKEKKDREKKREKGEDIPEPVEDDVTDLKLRYYEQQITLARHDDKYLAACKDYRQVLDTEAVEEDPAKLHSVLQRIIYYVILAPYDNEQSDLLHRVHKDSRNSQVPLDAQLLKLFTVHELMRWPEVSKLFGPHLCSTDVFDAAPGQSADKKANQRWEDLRKRVIEHNVRVIAKYYTRIQMPRLTQLLDLTEDETEKYISELVTAKTVYAKIDRPARIVNFAKPRDADDVLNEWSGNMKSLLGLLERIDHLITKEEMMARIQPTTGSKSAKVH</sequence>
<dbReference type="InterPro" id="IPR040134">
    <property type="entry name" value="PSMD12/CSN4"/>
</dbReference>
<feature type="domain" description="PCI" evidence="4">
    <location>
        <begin position="304"/>
        <end position="481"/>
    </location>
</feature>
<dbReference type="PANTHER" id="PTHR10855:SF1">
    <property type="entry name" value="26S PROTEASOME NON-ATPASE REGULATORY SUBUNIT 12"/>
    <property type="match status" value="1"/>
</dbReference>
<dbReference type="SUPFAM" id="SSF46785">
    <property type="entry name" value="Winged helix' DNA-binding domain"/>
    <property type="match status" value="1"/>
</dbReference>
<dbReference type="GO" id="GO:0008541">
    <property type="term" value="C:proteasome regulatory particle, lid subcomplex"/>
    <property type="evidence" value="ECO:0007669"/>
    <property type="project" value="TreeGrafter"/>
</dbReference>
<evidence type="ECO:0000256" key="2">
    <source>
        <dbReference type="ARBA" id="ARBA00022942"/>
    </source>
</evidence>
<keyword evidence="6" id="KW-1185">Reference proteome</keyword>
<evidence type="ECO:0000256" key="3">
    <source>
        <dbReference type="SAM" id="MobiDB-lite"/>
    </source>
</evidence>
<dbReference type="Proteomes" id="UP000431533">
    <property type="component" value="Unassembled WGS sequence"/>
</dbReference>
<dbReference type="GO" id="GO:0005634">
    <property type="term" value="C:nucleus"/>
    <property type="evidence" value="ECO:0007669"/>
    <property type="project" value="UniProtKB-ARBA"/>
</dbReference>
<dbReference type="SMART" id="SM00088">
    <property type="entry name" value="PINT"/>
    <property type="match status" value="1"/>
</dbReference>
<dbReference type="EMBL" id="QGMH01000039">
    <property type="protein sequence ID" value="TVY27943.1"/>
    <property type="molecule type" value="Genomic_DNA"/>
</dbReference>
<dbReference type="Pfam" id="PF01399">
    <property type="entry name" value="PCI"/>
    <property type="match status" value="1"/>
</dbReference>
<dbReference type="InterPro" id="IPR000717">
    <property type="entry name" value="PCI_dom"/>
</dbReference>
<dbReference type="InterPro" id="IPR036388">
    <property type="entry name" value="WH-like_DNA-bd_sf"/>
</dbReference>
<dbReference type="GeneID" id="41983702"/>
<dbReference type="RefSeq" id="XP_031006731.1">
    <property type="nucleotide sequence ID" value="XM_031148473.1"/>
</dbReference>
<dbReference type="OrthoDB" id="268763at2759"/>
<dbReference type="InterPro" id="IPR040896">
    <property type="entry name" value="RPN5_C"/>
</dbReference>
<organism evidence="5 6">
    <name type="scientific">Lachnellula hyalina</name>
    <dbReference type="NCBI Taxonomy" id="1316788"/>
    <lineage>
        <taxon>Eukaryota</taxon>
        <taxon>Fungi</taxon>
        <taxon>Dikarya</taxon>
        <taxon>Ascomycota</taxon>
        <taxon>Pezizomycotina</taxon>
        <taxon>Leotiomycetes</taxon>
        <taxon>Helotiales</taxon>
        <taxon>Lachnaceae</taxon>
        <taxon>Lachnellula</taxon>
    </lineage>
</organism>
<gene>
    <name evidence="5" type="primary">Psmd12</name>
    <name evidence="5" type="ORF">LHYA1_G003504</name>
</gene>
<feature type="compositionally biased region" description="Basic and acidic residues" evidence="3">
    <location>
        <begin position="251"/>
        <end position="272"/>
    </location>
</feature>